<dbReference type="PROSITE" id="PS51257">
    <property type="entry name" value="PROKAR_LIPOPROTEIN"/>
    <property type="match status" value="1"/>
</dbReference>
<feature type="region of interest" description="Disordered" evidence="1">
    <location>
        <begin position="160"/>
        <end position="184"/>
    </location>
</feature>
<proteinExistence type="predicted"/>
<comment type="caution">
    <text evidence="3">The sequence shown here is derived from an EMBL/GenBank/DDBJ whole genome shotgun (WGS) entry which is preliminary data.</text>
</comment>
<dbReference type="NCBIfam" id="NF038123">
    <property type="entry name" value="NF038123_dom"/>
    <property type="match status" value="1"/>
</dbReference>
<protein>
    <recommendedName>
        <fullName evidence="2">Spondin domain-containing protein</fullName>
    </recommendedName>
</protein>
<dbReference type="RefSeq" id="WP_068903213.1">
    <property type="nucleotide sequence ID" value="NZ_JBHUIF010000016.1"/>
</dbReference>
<dbReference type="Proteomes" id="UP000094936">
    <property type="component" value="Unassembled WGS sequence"/>
</dbReference>
<gene>
    <name evidence="3" type="ORF">A8L45_13710</name>
</gene>
<dbReference type="STRING" id="1080227.A8L45_13710"/>
<accession>A0A1C3EGA4</accession>
<dbReference type="AlphaFoldDB" id="A0A1C3EGA4"/>
<evidence type="ECO:0000313" key="3">
    <source>
        <dbReference type="EMBL" id="ODA32244.1"/>
    </source>
</evidence>
<feature type="domain" description="Spondin" evidence="2">
    <location>
        <begin position="40"/>
        <end position="161"/>
    </location>
</feature>
<dbReference type="InterPro" id="IPR009465">
    <property type="entry name" value="Spondin_N"/>
</dbReference>
<dbReference type="OrthoDB" id="5188840at2"/>
<reference evidence="3 4" key="1">
    <citation type="submission" date="2016-05" db="EMBL/GenBank/DDBJ databases">
        <title>Genomic Taxonomy of the Vibrionaceae.</title>
        <authorList>
            <person name="Gomez-Gil B."/>
            <person name="Enciso-Ibarra J."/>
        </authorList>
    </citation>
    <scope>NUCLEOTIDE SEQUENCE [LARGE SCALE GENOMIC DNA]</scope>
    <source>
        <strain evidence="3 4">CAIM 1920</strain>
    </source>
</reference>
<dbReference type="Gene3D" id="2.60.40.2130">
    <property type="entry name" value="F-spondin domain"/>
    <property type="match status" value="1"/>
</dbReference>
<evidence type="ECO:0000313" key="4">
    <source>
        <dbReference type="Proteomes" id="UP000094936"/>
    </source>
</evidence>
<organism evidence="3 4">
    <name type="scientific">Veronia pacifica</name>
    <dbReference type="NCBI Taxonomy" id="1080227"/>
    <lineage>
        <taxon>Bacteria</taxon>
        <taxon>Pseudomonadati</taxon>
        <taxon>Pseudomonadota</taxon>
        <taxon>Gammaproteobacteria</taxon>
        <taxon>Vibrionales</taxon>
        <taxon>Vibrionaceae</taxon>
        <taxon>Veronia</taxon>
    </lineage>
</organism>
<keyword evidence="4" id="KW-1185">Reference proteome</keyword>
<dbReference type="InterPro" id="IPR038678">
    <property type="entry name" value="Spondin_N_sf"/>
</dbReference>
<evidence type="ECO:0000256" key="1">
    <source>
        <dbReference type="SAM" id="MobiDB-lite"/>
    </source>
</evidence>
<name>A0A1C3EGA4_9GAMM</name>
<dbReference type="Pfam" id="PF06468">
    <property type="entry name" value="Spond_N"/>
    <property type="match status" value="1"/>
</dbReference>
<evidence type="ECO:0000259" key="2">
    <source>
        <dbReference type="Pfam" id="PF06468"/>
    </source>
</evidence>
<dbReference type="EMBL" id="LYBM01000025">
    <property type="protein sequence ID" value="ODA32244.1"/>
    <property type="molecule type" value="Genomic_DNA"/>
</dbReference>
<sequence length="226" mass="23902">MKKHYLATLSLVGILTGCPDSNPEQTFTVTVENHTSAQPLSPLTVVAYKDNFSLYEVGKPASVALERVAEGGDNSALLAIKQGDDRVTYTASGRGPVAPGASQTVEISVRPNHAPYASVATMLVNTNDAFAGHNALPLRFMSTGQSYSYYLNTYDAGTEENTETAGSIPGPAGGGEGFNASRENDNDAVSIHPGVISADDVLPTSALQSQHRFQNKSIRITVTRTK</sequence>